<reference evidence="1" key="2">
    <citation type="journal article" date="2024" name="Plant">
        <title>Genomic evolution and insights into agronomic trait innovations of Sesamum species.</title>
        <authorList>
            <person name="Miao H."/>
            <person name="Wang L."/>
            <person name="Qu L."/>
            <person name="Liu H."/>
            <person name="Sun Y."/>
            <person name="Le M."/>
            <person name="Wang Q."/>
            <person name="Wei S."/>
            <person name="Zheng Y."/>
            <person name="Lin W."/>
            <person name="Duan Y."/>
            <person name="Cao H."/>
            <person name="Xiong S."/>
            <person name="Wang X."/>
            <person name="Wei L."/>
            <person name="Li C."/>
            <person name="Ma Q."/>
            <person name="Ju M."/>
            <person name="Zhao R."/>
            <person name="Li G."/>
            <person name="Mu C."/>
            <person name="Tian Q."/>
            <person name="Mei H."/>
            <person name="Zhang T."/>
            <person name="Gao T."/>
            <person name="Zhang H."/>
        </authorList>
    </citation>
    <scope>NUCLEOTIDE SEQUENCE</scope>
    <source>
        <strain evidence="1">KEN1</strain>
    </source>
</reference>
<evidence type="ECO:0000313" key="1">
    <source>
        <dbReference type="EMBL" id="KAL0395153.1"/>
    </source>
</evidence>
<reference evidence="1" key="1">
    <citation type="submission" date="2020-06" db="EMBL/GenBank/DDBJ databases">
        <authorList>
            <person name="Li T."/>
            <person name="Hu X."/>
            <person name="Zhang T."/>
            <person name="Song X."/>
            <person name="Zhang H."/>
            <person name="Dai N."/>
            <person name="Sheng W."/>
            <person name="Hou X."/>
            <person name="Wei L."/>
        </authorList>
    </citation>
    <scope>NUCLEOTIDE SEQUENCE</scope>
    <source>
        <strain evidence="1">KEN1</strain>
        <tissue evidence="1">Leaf</tissue>
    </source>
</reference>
<proteinExistence type="predicted"/>
<accession>A0AAW2SRV4</accession>
<name>A0AAW2SRV4_9LAMI</name>
<comment type="caution">
    <text evidence="1">The sequence shown here is derived from an EMBL/GenBank/DDBJ whole genome shotgun (WGS) entry which is preliminary data.</text>
</comment>
<dbReference type="AlphaFoldDB" id="A0AAW2SRV4"/>
<dbReference type="EMBL" id="JACGWN010000016">
    <property type="protein sequence ID" value="KAL0395153.1"/>
    <property type="molecule type" value="Genomic_DNA"/>
</dbReference>
<gene>
    <name evidence="1" type="ORF">Slati_4481500</name>
</gene>
<protein>
    <submittedName>
        <fullName evidence="1">Uncharacterized protein</fullName>
    </submittedName>
</protein>
<sequence length="182" mass="20687">MRPQRPFHVHCSLGASVGPRLHRGHSVCLTRVGPHLKYEAHSICRHLAMIPHDMPGMPSCLSAWLNNMPTVRRRPITAHLSQWTPMDDLNPIACPMSWITRSSSACLDHPFAREVLPLITRSPRGNLARRTEPLGRSCAQRRPSWPYAARPVPIPFGYSKHSFKMPRVGPWRPPSYPQEMLI</sequence>
<organism evidence="1">
    <name type="scientific">Sesamum latifolium</name>
    <dbReference type="NCBI Taxonomy" id="2727402"/>
    <lineage>
        <taxon>Eukaryota</taxon>
        <taxon>Viridiplantae</taxon>
        <taxon>Streptophyta</taxon>
        <taxon>Embryophyta</taxon>
        <taxon>Tracheophyta</taxon>
        <taxon>Spermatophyta</taxon>
        <taxon>Magnoliopsida</taxon>
        <taxon>eudicotyledons</taxon>
        <taxon>Gunneridae</taxon>
        <taxon>Pentapetalae</taxon>
        <taxon>asterids</taxon>
        <taxon>lamiids</taxon>
        <taxon>Lamiales</taxon>
        <taxon>Pedaliaceae</taxon>
        <taxon>Sesamum</taxon>
    </lineage>
</organism>